<name>A0AAE0GA61_9CHLO</name>
<keyword evidence="2" id="KW-1185">Reference proteome</keyword>
<sequence length="73" mass="8003">MGQGHQAACARRGLQYFSAKDDVSKLTKIVVALKAEIVTAGLEPDVFDLDSPTLGVQRVVNELVYDTLTFVHR</sequence>
<evidence type="ECO:0000313" key="1">
    <source>
        <dbReference type="EMBL" id="KAK3274103.1"/>
    </source>
</evidence>
<dbReference type="AlphaFoldDB" id="A0AAE0GA61"/>
<comment type="caution">
    <text evidence="1">The sequence shown here is derived from an EMBL/GenBank/DDBJ whole genome shotgun (WGS) entry which is preliminary data.</text>
</comment>
<proteinExistence type="predicted"/>
<evidence type="ECO:0000313" key="2">
    <source>
        <dbReference type="Proteomes" id="UP001190700"/>
    </source>
</evidence>
<organism evidence="1 2">
    <name type="scientific">Cymbomonas tetramitiformis</name>
    <dbReference type="NCBI Taxonomy" id="36881"/>
    <lineage>
        <taxon>Eukaryota</taxon>
        <taxon>Viridiplantae</taxon>
        <taxon>Chlorophyta</taxon>
        <taxon>Pyramimonadophyceae</taxon>
        <taxon>Pyramimonadales</taxon>
        <taxon>Pyramimonadaceae</taxon>
        <taxon>Cymbomonas</taxon>
    </lineage>
</organism>
<gene>
    <name evidence="1" type="ORF">CYMTET_17698</name>
</gene>
<protein>
    <submittedName>
        <fullName evidence="1">Uncharacterized protein</fullName>
    </submittedName>
</protein>
<accession>A0AAE0GA61</accession>
<dbReference type="EMBL" id="LGRX02007945">
    <property type="protein sequence ID" value="KAK3274103.1"/>
    <property type="molecule type" value="Genomic_DNA"/>
</dbReference>
<reference evidence="1 2" key="1">
    <citation type="journal article" date="2015" name="Genome Biol. Evol.">
        <title>Comparative Genomics of a Bacterivorous Green Alga Reveals Evolutionary Causalities and Consequences of Phago-Mixotrophic Mode of Nutrition.</title>
        <authorList>
            <person name="Burns J.A."/>
            <person name="Paasch A."/>
            <person name="Narechania A."/>
            <person name="Kim E."/>
        </authorList>
    </citation>
    <scope>NUCLEOTIDE SEQUENCE [LARGE SCALE GENOMIC DNA]</scope>
    <source>
        <strain evidence="1 2">PLY_AMNH</strain>
    </source>
</reference>
<dbReference type="Proteomes" id="UP001190700">
    <property type="component" value="Unassembled WGS sequence"/>
</dbReference>